<evidence type="ECO:0000259" key="1">
    <source>
        <dbReference type="PROSITE" id="PS50280"/>
    </source>
</evidence>
<dbReference type="SUPFAM" id="SSF82199">
    <property type="entry name" value="SET domain"/>
    <property type="match status" value="1"/>
</dbReference>
<name>A0ABR4E2A7_9PEZI</name>
<proteinExistence type="predicted"/>
<protein>
    <recommendedName>
        <fullName evidence="1">SET domain-containing protein</fullName>
    </recommendedName>
</protein>
<dbReference type="Pfam" id="PF00856">
    <property type="entry name" value="SET"/>
    <property type="match status" value="1"/>
</dbReference>
<evidence type="ECO:0000313" key="2">
    <source>
        <dbReference type="EMBL" id="KAL2276521.1"/>
    </source>
</evidence>
<dbReference type="SMART" id="SM00317">
    <property type="entry name" value="SET"/>
    <property type="match status" value="1"/>
</dbReference>
<comment type="caution">
    <text evidence="2">The sequence shown here is derived from an EMBL/GenBank/DDBJ whole genome shotgun (WGS) entry which is preliminary data.</text>
</comment>
<dbReference type="PROSITE" id="PS50280">
    <property type="entry name" value="SET"/>
    <property type="match status" value="1"/>
</dbReference>
<dbReference type="InterPro" id="IPR001214">
    <property type="entry name" value="SET_dom"/>
</dbReference>
<dbReference type="InterPro" id="IPR051357">
    <property type="entry name" value="H3K9_HMTase_SUVAR3-9"/>
</dbReference>
<dbReference type="Gene3D" id="2.170.270.10">
    <property type="entry name" value="SET domain"/>
    <property type="match status" value="1"/>
</dbReference>
<evidence type="ECO:0000313" key="3">
    <source>
        <dbReference type="Proteomes" id="UP001600888"/>
    </source>
</evidence>
<dbReference type="InterPro" id="IPR046341">
    <property type="entry name" value="SET_dom_sf"/>
</dbReference>
<sequence>MVKLPAAKRLPIFQWIDEAGRVQPVHGPISDPREITDYVMNSKDWPLGRASVRSVLSRNRFSLNCEVCGNGRDTCKGRACVDYFQNVIAVAGKKTCDIRGAGAMGKGVFANQTIPSESIIGEYLGRLYPPNSLFVIPEIGEVTANQFGNLTRFVNHHCDPNVTARTGMYGKRQVVLYVASQEIKAGEQLFVDYGSVYFSLPDYPCKCDAQGGDHVPSAVHIRPRGVAVAESASAKASRIARDARALKRNTNPEKTQTVVALEETIKPRKLPRKARGIVGKAQGRAWSTARNSLTRSAAVCKRCCPRCCPQVSPSLE</sequence>
<feature type="domain" description="SET" evidence="1">
    <location>
        <begin position="91"/>
        <end position="194"/>
    </location>
</feature>
<dbReference type="EMBL" id="JBAWTH010000112">
    <property type="protein sequence ID" value="KAL2276521.1"/>
    <property type="molecule type" value="Genomic_DNA"/>
</dbReference>
<dbReference type="PANTHER" id="PTHR45660:SF13">
    <property type="entry name" value="HISTONE-LYSINE N-METHYLTRANSFERASE SETMAR"/>
    <property type="match status" value="1"/>
</dbReference>
<gene>
    <name evidence="2" type="ORF">FJTKL_00832</name>
</gene>
<dbReference type="Proteomes" id="UP001600888">
    <property type="component" value="Unassembled WGS sequence"/>
</dbReference>
<dbReference type="PANTHER" id="PTHR45660">
    <property type="entry name" value="HISTONE-LYSINE N-METHYLTRANSFERASE SETMAR"/>
    <property type="match status" value="1"/>
</dbReference>
<keyword evidence="3" id="KW-1185">Reference proteome</keyword>
<reference evidence="2 3" key="1">
    <citation type="submission" date="2024-03" db="EMBL/GenBank/DDBJ databases">
        <title>A high-quality draft genome sequence of Diaporthe vaccinii, a causative agent of upright dieback and viscid rot disease in cranberry plants.</title>
        <authorList>
            <person name="Sarrasin M."/>
            <person name="Lang B.F."/>
            <person name="Burger G."/>
        </authorList>
    </citation>
    <scope>NUCLEOTIDE SEQUENCE [LARGE SCALE GENOMIC DNA]</scope>
    <source>
        <strain evidence="2 3">IS7</strain>
    </source>
</reference>
<organism evidence="2 3">
    <name type="scientific">Diaporthe vaccinii</name>
    <dbReference type="NCBI Taxonomy" id="105482"/>
    <lineage>
        <taxon>Eukaryota</taxon>
        <taxon>Fungi</taxon>
        <taxon>Dikarya</taxon>
        <taxon>Ascomycota</taxon>
        <taxon>Pezizomycotina</taxon>
        <taxon>Sordariomycetes</taxon>
        <taxon>Sordariomycetidae</taxon>
        <taxon>Diaporthales</taxon>
        <taxon>Diaporthaceae</taxon>
        <taxon>Diaporthe</taxon>
        <taxon>Diaporthe eres species complex</taxon>
    </lineage>
</organism>
<accession>A0ABR4E2A7</accession>